<dbReference type="EMBL" id="CP045503">
    <property type="protein sequence ID" value="QPG60282.1"/>
    <property type="molecule type" value="Genomic_DNA"/>
</dbReference>
<evidence type="ECO:0000313" key="4">
    <source>
        <dbReference type="Proteomes" id="UP000316416"/>
    </source>
</evidence>
<evidence type="ECO:0008006" key="5">
    <source>
        <dbReference type="Google" id="ProtNLM"/>
    </source>
</evidence>
<feature type="region of interest" description="Disordered" evidence="2">
    <location>
        <begin position="1"/>
        <end position="42"/>
    </location>
</feature>
<proteinExistence type="predicted"/>
<feature type="coiled-coil region" evidence="1">
    <location>
        <begin position="258"/>
        <end position="302"/>
    </location>
</feature>
<organism evidence="3 4">
    <name type="scientific">Shewanella eurypsychrophilus</name>
    <dbReference type="NCBI Taxonomy" id="2593656"/>
    <lineage>
        <taxon>Bacteria</taxon>
        <taxon>Pseudomonadati</taxon>
        <taxon>Pseudomonadota</taxon>
        <taxon>Gammaproteobacteria</taxon>
        <taxon>Alteromonadales</taxon>
        <taxon>Shewanellaceae</taxon>
        <taxon>Shewanella</taxon>
    </lineage>
</organism>
<sequence length="345" mass="38528">MVSGVSDALSVQHRSQTVSAPVGEQPALKQAETKQRSDIPTHRLESYSRWAKVTQGQHKISASQVAEQGLRQVSHLLKQLKKQSQKALSTEGAAQAEKISLAKKMQNQLSSLKLEYQNTPLVDHQLNLISPKRPAALYEFKLKSVDLASTKPRDEMIVVQLAQKTASLFLPANDSSPQLKTKIAKQMDSLGIGVLKSVGLAVSTETIYTANKSHWQTLKSGILMTGQGQRLPAGEARTIKVHEQLSWQDPREWRFSSNEELKQAIAKINKSLHKVDQQLREISEAKLKLQRQIDKLNRSQSDSKVIEETLYQLDSQMQANPLYKKVTSIMAQANITRSHVSSLLK</sequence>
<name>A0ABX6VC61_9GAMM</name>
<protein>
    <recommendedName>
        <fullName evidence="5">Flagellin</fullName>
    </recommendedName>
</protein>
<accession>A0ABX6VC61</accession>
<evidence type="ECO:0000313" key="3">
    <source>
        <dbReference type="EMBL" id="QPG60282.1"/>
    </source>
</evidence>
<evidence type="ECO:0000256" key="1">
    <source>
        <dbReference type="SAM" id="Coils"/>
    </source>
</evidence>
<reference evidence="3" key="1">
    <citation type="submission" date="2021-07" db="EMBL/GenBank/DDBJ databases">
        <title>Shewanella sp. YLB-07 whole genome sequence.</title>
        <authorList>
            <person name="Yu L."/>
        </authorList>
    </citation>
    <scope>NUCLEOTIDE SEQUENCE</scope>
    <source>
        <strain evidence="3">YLB-08</strain>
    </source>
</reference>
<evidence type="ECO:0000256" key="2">
    <source>
        <dbReference type="SAM" id="MobiDB-lite"/>
    </source>
</evidence>
<dbReference type="Proteomes" id="UP000316416">
    <property type="component" value="Chromosome"/>
</dbReference>
<gene>
    <name evidence="3" type="ORF">FM038_000325</name>
</gene>
<keyword evidence="4" id="KW-1185">Reference proteome</keyword>
<feature type="compositionally biased region" description="Basic and acidic residues" evidence="2">
    <location>
        <begin position="31"/>
        <end position="42"/>
    </location>
</feature>
<keyword evidence="1" id="KW-0175">Coiled coil</keyword>